<reference evidence="1 2" key="1">
    <citation type="submission" date="2019-11" db="EMBL/GenBank/DDBJ databases">
        <authorList>
            <person name="Zheng R.K."/>
            <person name="Sun C.M."/>
        </authorList>
    </citation>
    <scope>NUCLEOTIDE SEQUENCE [LARGE SCALE GENOMIC DNA]</scope>
    <source>
        <strain evidence="1 2">SRB007</strain>
    </source>
</reference>
<organism evidence="1 2">
    <name type="scientific">Pseudodesulfovibrio cashew</name>
    <dbReference type="NCBI Taxonomy" id="2678688"/>
    <lineage>
        <taxon>Bacteria</taxon>
        <taxon>Pseudomonadati</taxon>
        <taxon>Thermodesulfobacteriota</taxon>
        <taxon>Desulfovibrionia</taxon>
        <taxon>Desulfovibrionales</taxon>
        <taxon>Desulfovibrionaceae</taxon>
    </lineage>
</organism>
<dbReference type="EMBL" id="CP046400">
    <property type="protein sequence ID" value="QGY41425.1"/>
    <property type="molecule type" value="Genomic_DNA"/>
</dbReference>
<evidence type="ECO:0000313" key="2">
    <source>
        <dbReference type="Proteomes" id="UP000428328"/>
    </source>
</evidence>
<proteinExistence type="predicted"/>
<sequence length="103" mass="11529">MEIKSDTDLDMTARELGNGFTSDVIGGAIVAAGTGSEWEWFYMRKNGDDRYEETLILPGDLSIRMAKFIILQWFEGYDCGLQEGEAMGKAEAKHKMQMALGRI</sequence>
<dbReference type="Proteomes" id="UP000428328">
    <property type="component" value="Chromosome"/>
</dbReference>
<protein>
    <submittedName>
        <fullName evidence="1">Uncharacterized protein</fullName>
    </submittedName>
</protein>
<dbReference type="RefSeq" id="WP_158949692.1">
    <property type="nucleotide sequence ID" value="NZ_CP046400.1"/>
</dbReference>
<dbReference type="KEGG" id="psel:GM415_15300"/>
<accession>A0A6I6JF22</accession>
<evidence type="ECO:0000313" key="1">
    <source>
        <dbReference type="EMBL" id="QGY41425.1"/>
    </source>
</evidence>
<keyword evidence="2" id="KW-1185">Reference proteome</keyword>
<gene>
    <name evidence="1" type="ORF">GM415_15300</name>
</gene>
<name>A0A6I6JF22_9BACT</name>
<dbReference type="AlphaFoldDB" id="A0A6I6JF22"/>